<dbReference type="PANTHER" id="PTHR11527">
    <property type="entry name" value="HEAT-SHOCK PROTEIN 20 FAMILY MEMBER"/>
    <property type="match status" value="1"/>
</dbReference>
<evidence type="ECO:0000256" key="1">
    <source>
        <dbReference type="PROSITE-ProRule" id="PRU00285"/>
    </source>
</evidence>
<dbReference type="OrthoDB" id="327485at2"/>
<dbReference type="Gene3D" id="2.60.40.790">
    <property type="match status" value="1"/>
</dbReference>
<gene>
    <name evidence="4" type="ORF">SAMN04487977_102219</name>
</gene>
<dbReference type="EMBL" id="FOFU01000002">
    <property type="protein sequence ID" value="SEQ01877.1"/>
    <property type="molecule type" value="Genomic_DNA"/>
</dbReference>
<sequence length="139" mass="15842">MNELSFIDSLFNDMMGNTPSVMYCTNTPRVDVKEEDNAYTLEMELPGRSEKDVNIELDHDNLTIASKVEETKETKEDKKDKKTKYILKERRSSSFERRFTLPTDVDAESIKANFKNGILTINMAKKAIAAPKKIAIEAC</sequence>
<dbReference type="AlphaFoldDB" id="A0A1H9CLF0"/>
<name>A0A1H9CLF0_9SPIR</name>
<organism evidence="4 5">
    <name type="scientific">Treponema bryantii</name>
    <dbReference type="NCBI Taxonomy" id="163"/>
    <lineage>
        <taxon>Bacteria</taxon>
        <taxon>Pseudomonadati</taxon>
        <taxon>Spirochaetota</taxon>
        <taxon>Spirochaetia</taxon>
        <taxon>Spirochaetales</taxon>
        <taxon>Treponemataceae</taxon>
        <taxon>Treponema</taxon>
    </lineage>
</organism>
<feature type="domain" description="SHSP" evidence="3">
    <location>
        <begin position="21"/>
        <end position="139"/>
    </location>
</feature>
<dbReference type="CDD" id="cd06464">
    <property type="entry name" value="ACD_sHsps-like"/>
    <property type="match status" value="1"/>
</dbReference>
<evidence type="ECO:0000256" key="2">
    <source>
        <dbReference type="RuleBase" id="RU003616"/>
    </source>
</evidence>
<evidence type="ECO:0000259" key="3">
    <source>
        <dbReference type="PROSITE" id="PS01031"/>
    </source>
</evidence>
<dbReference type="InterPro" id="IPR031107">
    <property type="entry name" value="Small_HSP"/>
</dbReference>
<dbReference type="InterPro" id="IPR002068">
    <property type="entry name" value="A-crystallin/Hsp20_dom"/>
</dbReference>
<dbReference type="SUPFAM" id="SSF49764">
    <property type="entry name" value="HSP20-like chaperones"/>
    <property type="match status" value="1"/>
</dbReference>
<dbReference type="Proteomes" id="UP000182360">
    <property type="component" value="Unassembled WGS sequence"/>
</dbReference>
<evidence type="ECO:0000313" key="4">
    <source>
        <dbReference type="EMBL" id="SEQ01877.1"/>
    </source>
</evidence>
<accession>A0A1H9CLF0</accession>
<proteinExistence type="inferred from homology"/>
<keyword evidence="5" id="KW-1185">Reference proteome</keyword>
<dbReference type="eggNOG" id="COG0071">
    <property type="taxonomic scope" value="Bacteria"/>
</dbReference>
<dbReference type="STRING" id="163.SAMN04487775_10616"/>
<dbReference type="InterPro" id="IPR008978">
    <property type="entry name" value="HSP20-like_chaperone"/>
</dbReference>
<dbReference type="RefSeq" id="WP_074641276.1">
    <property type="nucleotide sequence ID" value="NZ_AP025286.1"/>
</dbReference>
<dbReference type="Pfam" id="PF00011">
    <property type="entry name" value="HSP20"/>
    <property type="match status" value="1"/>
</dbReference>
<protein>
    <submittedName>
        <fullName evidence="4">HSP20 family protein</fullName>
    </submittedName>
</protein>
<dbReference type="PROSITE" id="PS01031">
    <property type="entry name" value="SHSP"/>
    <property type="match status" value="1"/>
</dbReference>
<evidence type="ECO:0000313" key="5">
    <source>
        <dbReference type="Proteomes" id="UP000182360"/>
    </source>
</evidence>
<comment type="similarity">
    <text evidence="1 2">Belongs to the small heat shock protein (HSP20) family.</text>
</comment>
<reference evidence="4 5" key="1">
    <citation type="submission" date="2016-10" db="EMBL/GenBank/DDBJ databases">
        <authorList>
            <person name="de Groot N.N."/>
        </authorList>
    </citation>
    <scope>NUCLEOTIDE SEQUENCE [LARGE SCALE GENOMIC DNA]</scope>
    <source>
        <strain evidence="4 5">B25</strain>
    </source>
</reference>